<evidence type="ECO:0000313" key="3">
    <source>
        <dbReference type="Proteomes" id="UP000298787"/>
    </source>
</evidence>
<dbReference type="STRING" id="240159.A0A4U5UH55"/>
<accession>A0A4U5UH55</accession>
<reference evidence="2 3" key="1">
    <citation type="submission" date="2019-01" db="EMBL/GenBank/DDBJ databases">
        <title>Genome Assembly of Collichthys lucidus.</title>
        <authorList>
            <person name="Cai M."/>
            <person name="Xiao S."/>
        </authorList>
    </citation>
    <scope>NUCLEOTIDE SEQUENCE [LARGE SCALE GENOMIC DNA]</scope>
    <source>
        <strain evidence="2">JT15FE1705JMU</strain>
        <tissue evidence="2">Muscle</tissue>
    </source>
</reference>
<dbReference type="PROSITE" id="PS51257">
    <property type="entry name" value="PROKAR_LIPOPROTEIN"/>
    <property type="match status" value="1"/>
</dbReference>
<evidence type="ECO:0000313" key="2">
    <source>
        <dbReference type="EMBL" id="TKS73420.1"/>
    </source>
</evidence>
<feature type="signal peptide" evidence="1">
    <location>
        <begin position="1"/>
        <end position="29"/>
    </location>
</feature>
<gene>
    <name evidence="2" type="ORF">D9C73_007499</name>
</gene>
<dbReference type="Proteomes" id="UP000298787">
    <property type="component" value="Chromosome 7"/>
</dbReference>
<protein>
    <submittedName>
        <fullName evidence="2">Uncharacterized protein</fullName>
    </submittedName>
</protein>
<name>A0A4U5UH55_COLLU</name>
<sequence>MWTMRMAWLCLPACTVLLVGCFHTAVTESDVTPRLTFSYKNRNSSARYLLLLIAIPHMKPNLPLVAFNEELPVAAVMERLQL</sequence>
<evidence type="ECO:0000256" key="1">
    <source>
        <dbReference type="SAM" id="SignalP"/>
    </source>
</evidence>
<proteinExistence type="predicted"/>
<feature type="chain" id="PRO_5020787929" evidence="1">
    <location>
        <begin position="30"/>
        <end position="82"/>
    </location>
</feature>
<organism evidence="2 3">
    <name type="scientific">Collichthys lucidus</name>
    <name type="common">Big head croaker</name>
    <name type="synonym">Sciaena lucida</name>
    <dbReference type="NCBI Taxonomy" id="240159"/>
    <lineage>
        <taxon>Eukaryota</taxon>
        <taxon>Metazoa</taxon>
        <taxon>Chordata</taxon>
        <taxon>Craniata</taxon>
        <taxon>Vertebrata</taxon>
        <taxon>Euteleostomi</taxon>
        <taxon>Actinopterygii</taxon>
        <taxon>Neopterygii</taxon>
        <taxon>Teleostei</taxon>
        <taxon>Neoteleostei</taxon>
        <taxon>Acanthomorphata</taxon>
        <taxon>Eupercaria</taxon>
        <taxon>Sciaenidae</taxon>
        <taxon>Collichthys</taxon>
    </lineage>
</organism>
<dbReference type="AlphaFoldDB" id="A0A4U5UH55"/>
<keyword evidence="1" id="KW-0732">Signal</keyword>
<dbReference type="EMBL" id="CM014084">
    <property type="protein sequence ID" value="TKS73420.1"/>
    <property type="molecule type" value="Genomic_DNA"/>
</dbReference>
<keyword evidence="3" id="KW-1185">Reference proteome</keyword>